<proteinExistence type="predicted"/>
<dbReference type="OrthoDB" id="8457890at2"/>
<protein>
    <submittedName>
        <fullName evidence="2">Uncharacterized protein</fullName>
    </submittedName>
</protein>
<feature type="region of interest" description="Disordered" evidence="1">
    <location>
        <begin position="150"/>
        <end position="174"/>
    </location>
</feature>
<dbReference type="GeneID" id="95772941"/>
<name>A0A6C1KH44_XANAU</name>
<accession>A0A6C1KH44</accession>
<gene>
    <name evidence="2" type="ORF">FBQ73_05630</name>
</gene>
<dbReference type="EMBL" id="VAUP01000015">
    <property type="protein sequence ID" value="TLX43598.1"/>
    <property type="molecule type" value="Genomic_DNA"/>
</dbReference>
<evidence type="ECO:0000313" key="3">
    <source>
        <dbReference type="Proteomes" id="UP000305131"/>
    </source>
</evidence>
<sequence length="541" mass="56574">MVKIINAYQGDESPLVKAITGLGASMFGDTLTPELKRQKAYRLSSENAARERYGALAPGVLARPGDAKTMAEAVTQAMLGGMDPRHVAQAGQYTAANAFGAADPRTTNAYVGAGGAYSGTAPAFERGQQVELQKASMADATERYKFDNKPIETMTPEGPRYTQQAKAPGQTPLAPESAVKGGYIAQNWGRLGDLPEAEQRTLGAAPKADSVPEMVRLQRERNLAWVEAGKFPLGDPRRDEFQRQGDELDGFIRRKIAGGQGITVTNPDGSVVTIGGNGNGDAVTRRKAEEGMIGIRESNAIINTLDKVIEQKPYLVGATGKMLNAAQAAAGLAKNVIGAAGGDEAWANTITKLREEAAANGAADKVPWLFDPDLGSTNTLYGMLVYSYLRGQGQTGAAISRADVEAARSAIGDPDSWWTNDTKARSALKMIRNVNDARYSVYQRQLGGRDPAGGFPSEYQLPGAAPLPDGVSKDQSRAPGGAPARGQVDGVAPAAAVGAPAAPAPAIPPGAVQALRNNSQLADQFDAKYGAGAAARVLGGQ</sequence>
<evidence type="ECO:0000256" key="1">
    <source>
        <dbReference type="SAM" id="MobiDB-lite"/>
    </source>
</evidence>
<dbReference type="RefSeq" id="WP_138398514.1">
    <property type="nucleotide sequence ID" value="NZ_JBAFVI010000001.1"/>
</dbReference>
<reference evidence="2 3" key="1">
    <citation type="submission" date="2019-05" db="EMBL/GenBank/DDBJ databases">
        <authorList>
            <person name="Zhou X."/>
        </authorList>
    </citation>
    <scope>NUCLEOTIDE SEQUENCE [LARGE SCALE GENOMIC DNA]</scope>
    <source>
        <strain evidence="2 3">DSM 432</strain>
    </source>
</reference>
<comment type="caution">
    <text evidence="2">The sequence shown here is derived from an EMBL/GenBank/DDBJ whole genome shotgun (WGS) entry which is preliminary data.</text>
</comment>
<dbReference type="Proteomes" id="UP000305131">
    <property type="component" value="Unassembled WGS sequence"/>
</dbReference>
<organism evidence="2 3">
    <name type="scientific">Xanthobacter autotrophicus</name>
    <dbReference type="NCBI Taxonomy" id="280"/>
    <lineage>
        <taxon>Bacteria</taxon>
        <taxon>Pseudomonadati</taxon>
        <taxon>Pseudomonadota</taxon>
        <taxon>Alphaproteobacteria</taxon>
        <taxon>Hyphomicrobiales</taxon>
        <taxon>Xanthobacteraceae</taxon>
        <taxon>Xanthobacter</taxon>
    </lineage>
</organism>
<evidence type="ECO:0000313" key="2">
    <source>
        <dbReference type="EMBL" id="TLX43598.1"/>
    </source>
</evidence>
<dbReference type="AlphaFoldDB" id="A0A6C1KH44"/>
<feature type="region of interest" description="Disordered" evidence="1">
    <location>
        <begin position="451"/>
        <end position="487"/>
    </location>
</feature>